<protein>
    <submittedName>
        <fullName evidence="3">Autophagy-related protein 32</fullName>
    </submittedName>
</protein>
<sequence length="489" mass="54911">MSAIQHPQPKSTSPQPSQRLLASHHSIYEALQERSASSSPLPQSQSVGNTPALLNLEFSATSWQSITDSYLAARPTSSVLSSSDTEEDDAPIQNSMRSTTAAILPKSDTNSTRNNDEEKTIEINLNEGVKQHNLFASSAITGSSFVIPEMLDDGNYLVSTNGTIQTPKILIIGHKKHNFYKHLDKELQSKFTLNLQDPHKIIIVIFDGLIKIGNILNFIRNNVNRLNEKLIIPIFRNLNAKIVDKILRIHNVELLCPPVSLDNNSQLQNLFDFLREDFLLEPSLPNLITSHEHTFASFPNSPPLPPMEITPEDFQLIRLNSQNSSQSEYSTAPLIPPSPPTRSVSSKSVVITHQVEHLRRSKKTRHRKRYPRWSLLGMSLTMGIGIGITVALGITYYKTRGLSSMEVMKKERSIKSTIMNGLHKVMRGVRSMTKDEAHSMGTHVSKVSKLVYQGTKTYIQDMKSFMQNVWNGSSEVAKAGYQHPMFWYL</sequence>
<dbReference type="Proteomes" id="UP000189513">
    <property type="component" value="Unassembled WGS sequence"/>
</dbReference>
<dbReference type="VEuPathDB" id="FungiDB:BON22_3799"/>
<evidence type="ECO:0000313" key="4">
    <source>
        <dbReference type="Proteomes" id="UP000189513"/>
    </source>
</evidence>
<feature type="compositionally biased region" description="Polar residues" evidence="1">
    <location>
        <begin position="92"/>
        <end position="113"/>
    </location>
</feature>
<feature type="region of interest" description="Disordered" evidence="1">
    <location>
        <begin position="76"/>
        <end position="116"/>
    </location>
</feature>
<feature type="compositionally biased region" description="Low complexity" evidence="1">
    <location>
        <begin position="35"/>
        <end position="46"/>
    </location>
</feature>
<organism evidence="3 4">
    <name type="scientific">Cyberlindnera fabianii</name>
    <name type="common">Yeast</name>
    <name type="synonym">Hansenula fabianii</name>
    <dbReference type="NCBI Taxonomy" id="36022"/>
    <lineage>
        <taxon>Eukaryota</taxon>
        <taxon>Fungi</taxon>
        <taxon>Dikarya</taxon>
        <taxon>Ascomycota</taxon>
        <taxon>Saccharomycotina</taxon>
        <taxon>Saccharomycetes</taxon>
        <taxon>Phaffomycetales</taxon>
        <taxon>Phaffomycetaceae</taxon>
        <taxon>Cyberlindnera</taxon>
    </lineage>
</organism>
<keyword evidence="2" id="KW-0472">Membrane</keyword>
<keyword evidence="4" id="KW-1185">Reference proteome</keyword>
<name>A0A1V2L443_CYBFA</name>
<feature type="region of interest" description="Disordered" evidence="1">
    <location>
        <begin position="325"/>
        <end position="349"/>
    </location>
</feature>
<reference evidence="4" key="1">
    <citation type="journal article" date="2017" name="Genome Announc.">
        <title>Genome sequences of Cyberlindnera fabianii 65, Pichia kudriavzevii 129, and Saccharomyces cerevisiae 131 isolated from fermented masau fruits in Zimbabwe.</title>
        <authorList>
            <person name="van Rijswijck I.M.H."/>
            <person name="Derks M.F.L."/>
            <person name="Abee T."/>
            <person name="de Ridder D."/>
            <person name="Smid E.J."/>
        </authorList>
    </citation>
    <scope>NUCLEOTIDE SEQUENCE [LARGE SCALE GENOMIC DNA]</scope>
    <source>
        <strain evidence="4">65</strain>
    </source>
</reference>
<feature type="region of interest" description="Disordered" evidence="1">
    <location>
        <begin position="29"/>
        <end position="48"/>
    </location>
</feature>
<evidence type="ECO:0000256" key="1">
    <source>
        <dbReference type="SAM" id="MobiDB-lite"/>
    </source>
</evidence>
<dbReference type="OMA" id="ITHQVEH"/>
<keyword evidence="2" id="KW-1133">Transmembrane helix</keyword>
<feature type="compositionally biased region" description="Low complexity" evidence="1">
    <location>
        <begin position="1"/>
        <end position="18"/>
    </location>
</feature>
<keyword evidence="2" id="KW-0812">Transmembrane</keyword>
<gene>
    <name evidence="3" type="ORF">BON22_3799</name>
</gene>
<comment type="caution">
    <text evidence="3">The sequence shown here is derived from an EMBL/GenBank/DDBJ whole genome shotgun (WGS) entry which is preliminary data.</text>
</comment>
<evidence type="ECO:0000256" key="2">
    <source>
        <dbReference type="SAM" id="Phobius"/>
    </source>
</evidence>
<feature type="region of interest" description="Disordered" evidence="1">
    <location>
        <begin position="1"/>
        <end position="24"/>
    </location>
</feature>
<feature type="transmembrane region" description="Helical" evidence="2">
    <location>
        <begin position="373"/>
        <end position="397"/>
    </location>
</feature>
<proteinExistence type="predicted"/>
<dbReference type="AlphaFoldDB" id="A0A1V2L443"/>
<accession>A0A1V2L443</accession>
<evidence type="ECO:0000313" key="3">
    <source>
        <dbReference type="EMBL" id="ONH66355.1"/>
    </source>
</evidence>
<dbReference type="EMBL" id="MPUK01000007">
    <property type="protein sequence ID" value="ONH66355.1"/>
    <property type="molecule type" value="Genomic_DNA"/>
</dbReference>